<name>A0A4C1U2N7_EUMVA</name>
<protein>
    <submittedName>
        <fullName evidence="1">Uncharacterized protein</fullName>
    </submittedName>
</protein>
<gene>
    <name evidence="1" type="ORF">EVAR_78895_1</name>
</gene>
<organism evidence="1 2">
    <name type="scientific">Eumeta variegata</name>
    <name type="common">Bagworm moth</name>
    <name type="synonym">Eumeta japonica</name>
    <dbReference type="NCBI Taxonomy" id="151549"/>
    <lineage>
        <taxon>Eukaryota</taxon>
        <taxon>Metazoa</taxon>
        <taxon>Ecdysozoa</taxon>
        <taxon>Arthropoda</taxon>
        <taxon>Hexapoda</taxon>
        <taxon>Insecta</taxon>
        <taxon>Pterygota</taxon>
        <taxon>Neoptera</taxon>
        <taxon>Endopterygota</taxon>
        <taxon>Lepidoptera</taxon>
        <taxon>Glossata</taxon>
        <taxon>Ditrysia</taxon>
        <taxon>Tineoidea</taxon>
        <taxon>Psychidae</taxon>
        <taxon>Oiketicinae</taxon>
        <taxon>Eumeta</taxon>
    </lineage>
</organism>
<comment type="caution">
    <text evidence="1">The sequence shown here is derived from an EMBL/GenBank/DDBJ whole genome shotgun (WGS) entry which is preliminary data.</text>
</comment>
<dbReference type="Proteomes" id="UP000299102">
    <property type="component" value="Unassembled WGS sequence"/>
</dbReference>
<sequence length="85" mass="9518">MTPMRRILESNLNFGLDGKQLVQTDLPARCRSLDIQWLITIGLPVSFGLCLSIIGPEGGCSMVGEFWYGYTLSHNIYSILRDLDP</sequence>
<dbReference type="AlphaFoldDB" id="A0A4C1U2N7"/>
<dbReference type="EMBL" id="BGZK01000119">
    <property type="protein sequence ID" value="GBP20518.1"/>
    <property type="molecule type" value="Genomic_DNA"/>
</dbReference>
<evidence type="ECO:0000313" key="1">
    <source>
        <dbReference type="EMBL" id="GBP20518.1"/>
    </source>
</evidence>
<evidence type="ECO:0000313" key="2">
    <source>
        <dbReference type="Proteomes" id="UP000299102"/>
    </source>
</evidence>
<keyword evidence="2" id="KW-1185">Reference proteome</keyword>
<reference evidence="1 2" key="1">
    <citation type="journal article" date="2019" name="Commun. Biol.">
        <title>The bagworm genome reveals a unique fibroin gene that provides high tensile strength.</title>
        <authorList>
            <person name="Kono N."/>
            <person name="Nakamura H."/>
            <person name="Ohtoshi R."/>
            <person name="Tomita M."/>
            <person name="Numata K."/>
            <person name="Arakawa K."/>
        </authorList>
    </citation>
    <scope>NUCLEOTIDE SEQUENCE [LARGE SCALE GENOMIC DNA]</scope>
</reference>
<accession>A0A4C1U2N7</accession>
<proteinExistence type="predicted"/>